<accession>A0A068Z691</accession>
<evidence type="ECO:0000259" key="1">
    <source>
        <dbReference type="Pfam" id="PF13175"/>
    </source>
</evidence>
<keyword evidence="2" id="KW-0547">Nucleotide-binding</keyword>
<gene>
    <name evidence="2" type="ORF">SYMBAF_10290</name>
</gene>
<reference evidence="2 3" key="1">
    <citation type="journal article" date="2014" name="Genome Announc.">
        <title>Whole-Genome Sequence of Serratia symbiotica Strain CWBI-2.3T, a Free-Living Symbiont of the Black Bean Aphid Aphis fabae.</title>
        <authorList>
            <person name="Foray V."/>
            <person name="Grigorescu A.S."/>
            <person name="Sabri A."/>
            <person name="Haubruge E."/>
            <person name="Lognay G."/>
            <person name="Francis F."/>
            <person name="Fauconnier M.L."/>
            <person name="Hance T."/>
            <person name="Thonart P."/>
        </authorList>
    </citation>
    <scope>NUCLEOTIDE SEQUENCE [LARGE SCALE GENOMIC DNA]</scope>
    <source>
        <strain evidence="2">CWBI-2.3</strain>
    </source>
</reference>
<protein>
    <submittedName>
        <fullName evidence="2">ATP-binding protein</fullName>
    </submittedName>
</protein>
<dbReference type="SUPFAM" id="SSF52540">
    <property type="entry name" value="P-loop containing nucleoside triphosphate hydrolases"/>
    <property type="match status" value="1"/>
</dbReference>
<evidence type="ECO:0000313" key="2">
    <source>
        <dbReference type="EMBL" id="QLH63246.1"/>
    </source>
</evidence>
<dbReference type="GeneID" id="93736882"/>
<dbReference type="InterPro" id="IPR041685">
    <property type="entry name" value="AAA_GajA/Old/RecF-like"/>
</dbReference>
<dbReference type="InterPro" id="IPR051396">
    <property type="entry name" value="Bact_Antivir_Def_Nuclease"/>
</dbReference>
<sequence>MFIKSLKIENFKGYHGENNSLQFNIPDGNTEGSGLNIFVGENNSGKSTIFEIMDFIKDGTKKNIEDLLSKSVPDDIPEHLSAEIIFTGNLSEIIAAHVQGNKVASFNSHIYDDNGIQCFRVKRSSSEVGEKRILFWNGTDFTNPSGIDAPFKKFYDNNFIWADTNPNNEAKFGSTTICGSLLKEIALGHVDTEEYKEFSAMFQDVFNNPDSQLRRKLSTVEQQVKQIFSEQFGHADISFLFEELQVENFFKTISIMVDDGVNVPMGEKGHGMQRALALSLLQVYAEIACNAHGAGISKPFYLFIDEPEICLHPSGQQKLLDALMIISKSKQIFVTTHSPFLLSSPHLKNVGLFIFKKDNNKSYIERADTSPLFAWSPSWGEISYKAYNLATVDLHNELYGALQDKSEKFFENKFEQWLVSQGLNQSKKWVREKKGVAQQPNDVTLQTFIRNHIHHPENETMRTNLYNKSELEQSISEMIRLL</sequence>
<dbReference type="PANTHER" id="PTHR43581">
    <property type="entry name" value="ATP/GTP PHOSPHATASE"/>
    <property type="match status" value="1"/>
</dbReference>
<dbReference type="InterPro" id="IPR027417">
    <property type="entry name" value="P-loop_NTPase"/>
</dbReference>
<keyword evidence="2" id="KW-0067">ATP-binding</keyword>
<feature type="domain" description="Endonuclease GajA/Old nuclease/RecF-like AAA" evidence="1">
    <location>
        <begin position="163"/>
        <end position="341"/>
    </location>
</feature>
<dbReference type="STRING" id="138074.SYMBAF_30093"/>
<dbReference type="Pfam" id="PF13175">
    <property type="entry name" value="AAA_15"/>
    <property type="match status" value="2"/>
</dbReference>
<dbReference type="AlphaFoldDB" id="A0A068Z691"/>
<evidence type="ECO:0000313" key="3">
    <source>
        <dbReference type="Proteomes" id="UP000042738"/>
    </source>
</evidence>
<dbReference type="Gene3D" id="3.40.50.300">
    <property type="entry name" value="P-loop containing nucleotide triphosphate hydrolases"/>
    <property type="match status" value="1"/>
</dbReference>
<proteinExistence type="predicted"/>
<organism evidence="2 3">
    <name type="scientific">Serratia symbiotica</name>
    <dbReference type="NCBI Taxonomy" id="138074"/>
    <lineage>
        <taxon>Bacteria</taxon>
        <taxon>Pseudomonadati</taxon>
        <taxon>Pseudomonadota</taxon>
        <taxon>Gammaproteobacteria</taxon>
        <taxon>Enterobacterales</taxon>
        <taxon>Yersiniaceae</taxon>
        <taxon>Serratia</taxon>
    </lineage>
</organism>
<dbReference type="PANTHER" id="PTHR43581:SF4">
    <property type="entry name" value="ATP_GTP PHOSPHATASE"/>
    <property type="match status" value="1"/>
</dbReference>
<dbReference type="GO" id="GO:0005524">
    <property type="term" value="F:ATP binding"/>
    <property type="evidence" value="ECO:0007669"/>
    <property type="project" value="UniProtKB-KW"/>
</dbReference>
<dbReference type="Proteomes" id="UP000042738">
    <property type="component" value="Chromosome"/>
</dbReference>
<feature type="domain" description="Endonuclease GajA/Old nuclease/RecF-like AAA" evidence="1">
    <location>
        <begin position="1"/>
        <end position="74"/>
    </location>
</feature>
<dbReference type="RefSeq" id="WP_040265367.1">
    <property type="nucleotide sequence ID" value="NZ_CP050855.1"/>
</dbReference>
<name>A0A068Z691_9GAMM</name>
<dbReference type="EMBL" id="CP050855">
    <property type="protein sequence ID" value="QLH63246.1"/>
    <property type="molecule type" value="Genomic_DNA"/>
</dbReference>